<dbReference type="Gene3D" id="3.20.20.370">
    <property type="entry name" value="Glycoside hydrolase/deacetylase"/>
    <property type="match status" value="1"/>
</dbReference>
<keyword evidence="5" id="KW-0378">Hydrolase</keyword>
<evidence type="ECO:0000256" key="6">
    <source>
        <dbReference type="ARBA" id="ARBA00023277"/>
    </source>
</evidence>
<dbReference type="PANTHER" id="PTHR46471">
    <property type="entry name" value="CHITIN DEACETYLASE"/>
    <property type="match status" value="1"/>
</dbReference>
<feature type="disulfide bond" evidence="7">
    <location>
        <begin position="85"/>
        <end position="99"/>
    </location>
</feature>
<dbReference type="InterPro" id="IPR001002">
    <property type="entry name" value="Chitin-bd_1"/>
</dbReference>
<dbReference type="EMBL" id="CAJVPY010006139">
    <property type="protein sequence ID" value="CAG8657002.1"/>
    <property type="molecule type" value="Genomic_DNA"/>
</dbReference>
<reference evidence="10" key="1">
    <citation type="submission" date="2021-06" db="EMBL/GenBank/DDBJ databases">
        <authorList>
            <person name="Kallberg Y."/>
            <person name="Tangrot J."/>
            <person name="Rosling A."/>
        </authorList>
    </citation>
    <scope>NUCLEOTIDE SEQUENCE</scope>
    <source>
        <strain evidence="10">MA453B</strain>
    </source>
</reference>
<evidence type="ECO:0000256" key="1">
    <source>
        <dbReference type="ARBA" id="ARBA00001941"/>
    </source>
</evidence>
<evidence type="ECO:0000256" key="4">
    <source>
        <dbReference type="ARBA" id="ARBA00022729"/>
    </source>
</evidence>
<evidence type="ECO:0000313" key="11">
    <source>
        <dbReference type="Proteomes" id="UP000789405"/>
    </source>
</evidence>
<dbReference type="SUPFAM" id="SSF57016">
    <property type="entry name" value="Plant lectins/antimicrobial peptides"/>
    <property type="match status" value="1"/>
</dbReference>
<dbReference type="AlphaFoldDB" id="A0A9N9H9F4"/>
<evidence type="ECO:0000259" key="8">
    <source>
        <dbReference type="PROSITE" id="PS50941"/>
    </source>
</evidence>
<feature type="disulfide bond" evidence="7">
    <location>
        <begin position="80"/>
        <end position="92"/>
    </location>
</feature>
<evidence type="ECO:0000313" key="10">
    <source>
        <dbReference type="EMBL" id="CAG8657002.1"/>
    </source>
</evidence>
<dbReference type="GO" id="GO:0005975">
    <property type="term" value="P:carbohydrate metabolic process"/>
    <property type="evidence" value="ECO:0007669"/>
    <property type="project" value="InterPro"/>
</dbReference>
<dbReference type="Gene3D" id="3.30.60.10">
    <property type="entry name" value="Endochitinase-like"/>
    <property type="match status" value="1"/>
</dbReference>
<dbReference type="GO" id="GO:0016810">
    <property type="term" value="F:hydrolase activity, acting on carbon-nitrogen (but not peptide) bonds"/>
    <property type="evidence" value="ECO:0007669"/>
    <property type="project" value="InterPro"/>
</dbReference>
<keyword evidence="3" id="KW-0479">Metal-binding</keyword>
<evidence type="ECO:0000256" key="7">
    <source>
        <dbReference type="PROSITE-ProRule" id="PRU00261"/>
    </source>
</evidence>
<keyword evidence="7" id="KW-1015">Disulfide bond</keyword>
<protein>
    <submittedName>
        <fullName evidence="10">21771_t:CDS:1</fullName>
    </submittedName>
</protein>
<dbReference type="GO" id="GO:0046872">
    <property type="term" value="F:metal ion binding"/>
    <property type="evidence" value="ECO:0007669"/>
    <property type="project" value="UniProtKB-KW"/>
</dbReference>
<keyword evidence="4" id="KW-0732">Signal</keyword>
<feature type="domain" description="Chitin-binding type-1" evidence="8">
    <location>
        <begin position="68"/>
        <end position="112"/>
    </location>
</feature>
<keyword evidence="11" id="KW-1185">Reference proteome</keyword>
<dbReference type="Proteomes" id="UP000789405">
    <property type="component" value="Unassembled WGS sequence"/>
</dbReference>
<comment type="cofactor">
    <cofactor evidence="1">
        <name>Co(2+)</name>
        <dbReference type="ChEBI" id="CHEBI:48828"/>
    </cofactor>
</comment>
<dbReference type="OrthoDB" id="407355at2759"/>
<dbReference type="SUPFAM" id="SSF88713">
    <property type="entry name" value="Glycoside hydrolase/deacetylase"/>
    <property type="match status" value="1"/>
</dbReference>
<gene>
    <name evidence="10" type="ORF">DERYTH_LOCUS10501</name>
</gene>
<sequence length="359" mass="39430">TSTTQTTETPATTTETEAITTIATETIESETPVTTTETQVTTTETQVTTTETLTSCSTSSPTFPISTDGACGPKNGNAVCPNDDCCSVNGFCGSTKDHCGTGCQQDFGFCGIINDGLEIITTCSNKNTIAITFDDGPRQITSRLLDELAGREAKATFFINGHAEPGSCIYDFADIIQRAHTEGHLLGSHTWSHPHLAQVNESEIVYQLDQLETAFNKILGTTPKYFRPPFGEGLNDPTLRKELIKRGYKVALWDIDTRDFDEDFKTSKELFLQQFNASEKGTPHIVLNHDRVVTTSELLGLFEVEYSISQGYQVQTVADCTGDINPEDWYNGPVIFGTRDDTWKCTSDDMHLQIPSLES</sequence>
<keyword evidence="6" id="KW-0119">Carbohydrate metabolism</keyword>
<feature type="disulfide bond" evidence="7">
    <location>
        <begin position="71"/>
        <end position="86"/>
    </location>
</feature>
<name>A0A9N9H9F4_9GLOM</name>
<dbReference type="PROSITE" id="PS51677">
    <property type="entry name" value="NODB"/>
    <property type="match status" value="1"/>
</dbReference>
<proteinExistence type="predicted"/>
<dbReference type="Pfam" id="PF00187">
    <property type="entry name" value="Chitin_bind_1"/>
    <property type="match status" value="1"/>
</dbReference>
<evidence type="ECO:0000256" key="2">
    <source>
        <dbReference type="ARBA" id="ARBA00022669"/>
    </source>
</evidence>
<keyword evidence="2 7" id="KW-0147">Chitin-binding</keyword>
<organism evidence="10 11">
    <name type="scientific">Dentiscutata erythropus</name>
    <dbReference type="NCBI Taxonomy" id="1348616"/>
    <lineage>
        <taxon>Eukaryota</taxon>
        <taxon>Fungi</taxon>
        <taxon>Fungi incertae sedis</taxon>
        <taxon>Mucoromycota</taxon>
        <taxon>Glomeromycotina</taxon>
        <taxon>Glomeromycetes</taxon>
        <taxon>Diversisporales</taxon>
        <taxon>Gigasporaceae</taxon>
        <taxon>Dentiscutata</taxon>
    </lineage>
</organism>
<feature type="non-terminal residue" evidence="10">
    <location>
        <position position="1"/>
    </location>
</feature>
<dbReference type="InterPro" id="IPR036861">
    <property type="entry name" value="Endochitinase-like_sf"/>
</dbReference>
<dbReference type="PANTHER" id="PTHR46471:SF2">
    <property type="entry name" value="CHITIN DEACETYLASE-RELATED"/>
    <property type="match status" value="1"/>
</dbReference>
<dbReference type="InterPro" id="IPR011330">
    <property type="entry name" value="Glyco_hydro/deAcase_b/a-brl"/>
</dbReference>
<dbReference type="Pfam" id="PF01522">
    <property type="entry name" value="Polysacc_deac_1"/>
    <property type="match status" value="1"/>
</dbReference>
<comment type="caution">
    <text evidence="10">The sequence shown here is derived from an EMBL/GenBank/DDBJ whole genome shotgun (WGS) entry which is preliminary data.</text>
</comment>
<comment type="caution">
    <text evidence="7">Lacks conserved residue(s) required for the propagation of feature annotation.</text>
</comment>
<dbReference type="CDD" id="cd00035">
    <property type="entry name" value="ChtBD1"/>
    <property type="match status" value="1"/>
</dbReference>
<feature type="domain" description="NodB homology" evidence="9">
    <location>
        <begin position="127"/>
        <end position="315"/>
    </location>
</feature>
<dbReference type="PROSITE" id="PS50941">
    <property type="entry name" value="CHIT_BIND_I_2"/>
    <property type="match status" value="1"/>
</dbReference>
<dbReference type="SMART" id="SM00270">
    <property type="entry name" value="ChtBD1"/>
    <property type="match status" value="1"/>
</dbReference>
<dbReference type="GO" id="GO:0008061">
    <property type="term" value="F:chitin binding"/>
    <property type="evidence" value="ECO:0007669"/>
    <property type="project" value="UniProtKB-UniRule"/>
</dbReference>
<evidence type="ECO:0000259" key="9">
    <source>
        <dbReference type="PROSITE" id="PS51677"/>
    </source>
</evidence>
<evidence type="ECO:0000256" key="3">
    <source>
        <dbReference type="ARBA" id="ARBA00022723"/>
    </source>
</evidence>
<dbReference type="InterPro" id="IPR002509">
    <property type="entry name" value="NODB_dom"/>
</dbReference>
<evidence type="ECO:0000256" key="5">
    <source>
        <dbReference type="ARBA" id="ARBA00022801"/>
    </source>
</evidence>
<accession>A0A9N9H9F4</accession>